<comment type="caution">
    <text evidence="1">The sequence shown here is derived from an EMBL/GenBank/DDBJ whole genome shotgun (WGS) entry which is preliminary data.</text>
</comment>
<accession>A0A7C2FQF4</accession>
<proteinExistence type="predicted"/>
<gene>
    <name evidence="1" type="ORF">ENP55_02015</name>
</gene>
<evidence type="ECO:0000313" key="1">
    <source>
        <dbReference type="EMBL" id="HEF87083.1"/>
    </source>
</evidence>
<organism evidence="1">
    <name type="scientific">Thermosphaera aggregans</name>
    <dbReference type="NCBI Taxonomy" id="54254"/>
    <lineage>
        <taxon>Archaea</taxon>
        <taxon>Thermoproteota</taxon>
        <taxon>Thermoprotei</taxon>
        <taxon>Desulfurococcales</taxon>
        <taxon>Desulfurococcaceae</taxon>
        <taxon>Thermosphaera</taxon>
    </lineage>
</organism>
<dbReference type="EMBL" id="DSJT01000006">
    <property type="protein sequence ID" value="HEF87083.1"/>
    <property type="molecule type" value="Genomic_DNA"/>
</dbReference>
<dbReference type="AlphaFoldDB" id="A0A7C2FQF4"/>
<protein>
    <submittedName>
        <fullName evidence="1">Uncharacterized protein</fullName>
    </submittedName>
</protein>
<sequence length="386" mass="42192">MSNIVIELFDEKSIGRNFQLAALASIISEISVELKHRILTGIATNIIQLSREEYATISNALTSLLDAVCTEGKPVPKLYTSGTHDKKILASAGIISNEKEPLTCQGVKNALKTLPPDKLATLVPVPMFLRTYVFSFYRHQSKIRNTQVSSLLIATVGSIITLISELKEGRKSTEIYLIPDTSPASLELSRKVYNLFYAVRDEKVSRIQGLINNVAIKLGGVSVDQAILLSLLMYVAQMKELAGTLAADLDAIVEANGFETFLLTRVDASGNRPLLISATPASISWILRRLGEKNSIKLLSTLSWLVSSSIESEDSDFKNTAKSASAKCLNSFYKYMETGSHDTLVECARDLVVLIDKGVQLQGLKNVKSAGAAARETLYYITRILG</sequence>
<reference evidence="1" key="1">
    <citation type="journal article" date="2020" name="mSystems">
        <title>Genome- and Community-Level Interaction Insights into Carbon Utilization and Element Cycling Functions of Hydrothermarchaeota in Hydrothermal Sediment.</title>
        <authorList>
            <person name="Zhou Z."/>
            <person name="Liu Y."/>
            <person name="Xu W."/>
            <person name="Pan J."/>
            <person name="Luo Z.H."/>
            <person name="Li M."/>
        </authorList>
    </citation>
    <scope>NUCLEOTIDE SEQUENCE [LARGE SCALE GENOMIC DNA]</scope>
    <source>
        <strain evidence="1">SpSt-23</strain>
    </source>
</reference>
<name>A0A7C2FQF4_9CREN</name>